<dbReference type="AlphaFoldDB" id="A0A7U8GRU1"/>
<name>A0A7U8GRU1_NEPCE</name>
<comment type="caution">
    <text evidence="1">The sequence shown here is derived from an EMBL/GenBank/DDBJ whole genome shotgun (WGS) entry which is preliminary data.</text>
</comment>
<dbReference type="RefSeq" id="WP_007019503.1">
    <property type="nucleotide sequence ID" value="NZ_CH724125.1"/>
</dbReference>
<keyword evidence="2" id="KW-1185">Reference proteome</keyword>
<proteinExistence type="predicted"/>
<accession>A0A7U8GRU1</accession>
<organism evidence="1 2">
    <name type="scientific">Neptuniibacter caesariensis</name>
    <dbReference type="NCBI Taxonomy" id="207954"/>
    <lineage>
        <taxon>Bacteria</taxon>
        <taxon>Pseudomonadati</taxon>
        <taxon>Pseudomonadota</taxon>
        <taxon>Gammaproteobacteria</taxon>
        <taxon>Oceanospirillales</taxon>
        <taxon>Oceanospirillaceae</taxon>
        <taxon>Neptuniibacter</taxon>
    </lineage>
</organism>
<gene>
    <name evidence="1" type="ORF">MED92_09176</name>
</gene>
<protein>
    <submittedName>
        <fullName evidence="1">Uncharacterized protein</fullName>
    </submittedName>
</protein>
<reference evidence="1 2" key="1">
    <citation type="submission" date="2006-02" db="EMBL/GenBank/DDBJ databases">
        <authorList>
            <person name="Pinhassi J."/>
            <person name="Pedros-Alio C."/>
            <person name="Ferriera S."/>
            <person name="Johnson J."/>
            <person name="Kravitz S."/>
            <person name="Halpern A."/>
            <person name="Remington K."/>
            <person name="Beeson K."/>
            <person name="Tran B."/>
            <person name="Rogers Y.-H."/>
            <person name="Friedman R."/>
            <person name="Venter J.C."/>
        </authorList>
    </citation>
    <scope>NUCLEOTIDE SEQUENCE [LARGE SCALE GENOMIC DNA]</scope>
    <source>
        <strain evidence="1 2">MED92</strain>
    </source>
</reference>
<evidence type="ECO:0000313" key="1">
    <source>
        <dbReference type="EMBL" id="EAR60490.1"/>
    </source>
</evidence>
<dbReference type="EMBL" id="AAOW01000017">
    <property type="protein sequence ID" value="EAR60490.1"/>
    <property type="molecule type" value="Genomic_DNA"/>
</dbReference>
<dbReference type="OrthoDB" id="6227658at2"/>
<dbReference type="Proteomes" id="UP000002171">
    <property type="component" value="Unassembled WGS sequence"/>
</dbReference>
<sequence>MQQADGEFSLVVEAKVIHTYPLGGFDEQDIAVYRDEIIQAGEGLGKWVLFEHPKKIGSLTPEALELLTQAYNEFAGRGCVAIAVEVSYLFGTILRQNAEPLVKLPMLISDDPAELKEQIDTYLSE</sequence>
<evidence type="ECO:0000313" key="2">
    <source>
        <dbReference type="Proteomes" id="UP000002171"/>
    </source>
</evidence>